<dbReference type="PANTHER" id="PTHR43537">
    <property type="entry name" value="TRANSCRIPTIONAL REGULATOR, GNTR FAMILY"/>
    <property type="match status" value="1"/>
</dbReference>
<evidence type="ECO:0000313" key="5">
    <source>
        <dbReference type="EMBL" id="GGA20174.1"/>
    </source>
</evidence>
<dbReference type="Gene3D" id="1.20.120.530">
    <property type="entry name" value="GntR ligand-binding domain-like"/>
    <property type="match status" value="1"/>
</dbReference>
<evidence type="ECO:0000313" key="6">
    <source>
        <dbReference type="Proteomes" id="UP000628017"/>
    </source>
</evidence>
<reference evidence="5" key="2">
    <citation type="submission" date="2020-09" db="EMBL/GenBank/DDBJ databases">
        <authorList>
            <person name="Sun Q."/>
            <person name="Zhou Y."/>
        </authorList>
    </citation>
    <scope>NUCLEOTIDE SEQUENCE</scope>
    <source>
        <strain evidence="5">CGMCC 1.15880</strain>
    </source>
</reference>
<keyword evidence="6" id="KW-1185">Reference proteome</keyword>
<dbReference type="SUPFAM" id="SSF46785">
    <property type="entry name" value="Winged helix' DNA-binding domain"/>
    <property type="match status" value="1"/>
</dbReference>
<dbReference type="Pfam" id="PF00392">
    <property type="entry name" value="GntR"/>
    <property type="match status" value="1"/>
</dbReference>
<name>A0A916VR12_9RHOB</name>
<feature type="domain" description="HTH gntR-type" evidence="4">
    <location>
        <begin position="12"/>
        <end position="79"/>
    </location>
</feature>
<sequence length="226" mass="25593">MNIPELPVDADTTDQESVYARLRHAIMVGTIEPGTNLTMRGLADAMGLSPTPVREAVRRLSSENAIEILPNRRMAIPEMTLGRFEELVALRITLEVHAAERSLPYLSDHVIEKLQQLDDEMDIALSEENLDKLTILNLKFHRMLYSVNPNQVSVPAIESVWLQLGPFQRQVVKRVKEFYKIDRHKEILTALRARDVAALMNATESDIREGSSRSGRRVLTENLPTT</sequence>
<dbReference type="Proteomes" id="UP000628017">
    <property type="component" value="Unassembled WGS sequence"/>
</dbReference>
<dbReference type="RefSeq" id="WP_229678511.1">
    <property type="nucleotide sequence ID" value="NZ_BMKA01000002.1"/>
</dbReference>
<organism evidence="5 6">
    <name type="scientific">Neptunicoccus cionae</name>
    <dbReference type="NCBI Taxonomy" id="2035344"/>
    <lineage>
        <taxon>Bacteria</taxon>
        <taxon>Pseudomonadati</taxon>
        <taxon>Pseudomonadota</taxon>
        <taxon>Alphaproteobacteria</taxon>
        <taxon>Rhodobacterales</taxon>
        <taxon>Paracoccaceae</taxon>
        <taxon>Neptunicoccus</taxon>
    </lineage>
</organism>
<dbReference type="GO" id="GO:0003677">
    <property type="term" value="F:DNA binding"/>
    <property type="evidence" value="ECO:0007669"/>
    <property type="project" value="UniProtKB-KW"/>
</dbReference>
<keyword evidence="1" id="KW-0805">Transcription regulation</keyword>
<dbReference type="SUPFAM" id="SSF48008">
    <property type="entry name" value="GntR ligand-binding domain-like"/>
    <property type="match status" value="1"/>
</dbReference>
<accession>A0A916VR12</accession>
<dbReference type="InterPro" id="IPR036388">
    <property type="entry name" value="WH-like_DNA-bd_sf"/>
</dbReference>
<keyword evidence="2" id="KW-0238">DNA-binding</keyword>
<dbReference type="InterPro" id="IPR011711">
    <property type="entry name" value="GntR_C"/>
</dbReference>
<dbReference type="GO" id="GO:0003700">
    <property type="term" value="F:DNA-binding transcription factor activity"/>
    <property type="evidence" value="ECO:0007669"/>
    <property type="project" value="InterPro"/>
</dbReference>
<protein>
    <submittedName>
        <fullName evidence="5">GntR family transcriptional regulator</fullName>
    </submittedName>
</protein>
<dbReference type="Gene3D" id="1.10.10.10">
    <property type="entry name" value="Winged helix-like DNA-binding domain superfamily/Winged helix DNA-binding domain"/>
    <property type="match status" value="1"/>
</dbReference>
<dbReference type="Pfam" id="PF07729">
    <property type="entry name" value="FCD"/>
    <property type="match status" value="1"/>
</dbReference>
<dbReference type="PANTHER" id="PTHR43537:SF39">
    <property type="entry name" value="HTH-TYPE TRANSCRIPTIONAL REGULATOR MCBR"/>
    <property type="match status" value="1"/>
</dbReference>
<dbReference type="SMART" id="SM00895">
    <property type="entry name" value="FCD"/>
    <property type="match status" value="1"/>
</dbReference>
<dbReference type="EMBL" id="BMKA01000002">
    <property type="protein sequence ID" value="GGA20174.1"/>
    <property type="molecule type" value="Genomic_DNA"/>
</dbReference>
<dbReference type="PROSITE" id="PS50949">
    <property type="entry name" value="HTH_GNTR"/>
    <property type="match status" value="1"/>
</dbReference>
<dbReference type="InterPro" id="IPR036390">
    <property type="entry name" value="WH_DNA-bd_sf"/>
</dbReference>
<proteinExistence type="predicted"/>
<gene>
    <name evidence="5" type="ORF">GCM10011498_21410</name>
</gene>
<dbReference type="SMART" id="SM00345">
    <property type="entry name" value="HTH_GNTR"/>
    <property type="match status" value="1"/>
</dbReference>
<evidence type="ECO:0000256" key="2">
    <source>
        <dbReference type="ARBA" id="ARBA00023125"/>
    </source>
</evidence>
<evidence type="ECO:0000259" key="4">
    <source>
        <dbReference type="PROSITE" id="PS50949"/>
    </source>
</evidence>
<keyword evidence="3" id="KW-0804">Transcription</keyword>
<evidence type="ECO:0000256" key="3">
    <source>
        <dbReference type="ARBA" id="ARBA00023163"/>
    </source>
</evidence>
<comment type="caution">
    <text evidence="5">The sequence shown here is derived from an EMBL/GenBank/DDBJ whole genome shotgun (WGS) entry which is preliminary data.</text>
</comment>
<evidence type="ECO:0000256" key="1">
    <source>
        <dbReference type="ARBA" id="ARBA00023015"/>
    </source>
</evidence>
<dbReference type="InterPro" id="IPR000524">
    <property type="entry name" value="Tscrpt_reg_HTH_GntR"/>
</dbReference>
<dbReference type="InterPro" id="IPR008920">
    <property type="entry name" value="TF_FadR/GntR_C"/>
</dbReference>
<reference evidence="5" key="1">
    <citation type="journal article" date="2014" name="Int. J. Syst. Evol. Microbiol.">
        <title>Complete genome sequence of Corynebacterium casei LMG S-19264T (=DSM 44701T), isolated from a smear-ripened cheese.</title>
        <authorList>
            <consortium name="US DOE Joint Genome Institute (JGI-PGF)"/>
            <person name="Walter F."/>
            <person name="Albersmeier A."/>
            <person name="Kalinowski J."/>
            <person name="Ruckert C."/>
        </authorList>
    </citation>
    <scope>NUCLEOTIDE SEQUENCE</scope>
    <source>
        <strain evidence="5">CGMCC 1.15880</strain>
    </source>
</reference>
<dbReference type="AlphaFoldDB" id="A0A916VR12"/>